<dbReference type="EMBL" id="LSYV01000015">
    <property type="protein sequence ID" value="KXZ50888.1"/>
    <property type="molecule type" value="Genomic_DNA"/>
</dbReference>
<comment type="subcellular location">
    <subcellularLocation>
        <location evidence="1">Cell projection</location>
        <location evidence="1">Cilium</location>
    </subcellularLocation>
    <subcellularLocation>
        <location evidence="2">Cytoplasm</location>
    </subcellularLocation>
</comment>
<dbReference type="CDD" id="cd21218">
    <property type="entry name" value="CH_PLS_FIM_rpt2"/>
    <property type="match status" value="1"/>
</dbReference>
<feature type="compositionally biased region" description="Gly residues" evidence="6">
    <location>
        <begin position="2054"/>
        <end position="2072"/>
    </location>
</feature>
<dbReference type="InterPro" id="IPR036872">
    <property type="entry name" value="CH_dom_sf"/>
</dbReference>
<dbReference type="Pfam" id="PF24529">
    <property type="entry name" value="CFAP47"/>
    <property type="match status" value="1"/>
</dbReference>
<keyword evidence="5" id="KW-0966">Cell projection</keyword>
<evidence type="ECO:0000256" key="3">
    <source>
        <dbReference type="ARBA" id="ARBA00022490"/>
    </source>
</evidence>
<keyword evidence="3" id="KW-0963">Cytoplasm</keyword>
<name>A0A150GM85_GONPE</name>
<organism evidence="8 9">
    <name type="scientific">Gonium pectorale</name>
    <name type="common">Green alga</name>
    <dbReference type="NCBI Taxonomy" id="33097"/>
    <lineage>
        <taxon>Eukaryota</taxon>
        <taxon>Viridiplantae</taxon>
        <taxon>Chlorophyta</taxon>
        <taxon>core chlorophytes</taxon>
        <taxon>Chlorophyceae</taxon>
        <taxon>CS clade</taxon>
        <taxon>Chlamydomonadales</taxon>
        <taxon>Volvocaceae</taxon>
        <taxon>Gonium</taxon>
    </lineage>
</organism>
<evidence type="ECO:0000259" key="7">
    <source>
        <dbReference type="PROSITE" id="PS50021"/>
    </source>
</evidence>
<protein>
    <recommendedName>
        <fullName evidence="7">Calponin-homology (CH) domain-containing protein</fullName>
    </recommendedName>
</protein>
<sequence>MAQLQVTPPVLDFPNVQPGQLLSTWNLDARTRTVKVRPPKTKYFALREFFKPRSLAGGLETRFEVLFDGDKFEPDRQYVQDKIVIQTETGNYELQIKAAAPKSDVRIVGDLNMGLLPSDSKASKRFQLVNEGAAPARFRLDWDRAMPITVEPTYGVLEPGGIPVDVTVTITVTDPGSMVGEVSVLVGQEPKKVMLTATVLKQSFEMIDSSGAILSELDFGSLYYGQASEREVTLFNNGPVEARYMIHYGTLAEMRSKVDDEAAANADPNDPYQDVIMAARQRQKARNTGDNPFHVTPLSGVIPAYSKATVSVRYTPTEPAKGKGFSNLAPTSDQAMRTYEYFAVVELLGLPAKLKLPIRARGMPGGLRLSATNLFFGDVPTHAWADQLVTISNTNTAMGAKFQMSKSAPYFTVEPSSGSVLPGGSVQVLVRYQPKAMGKHSGVIPVTVLSEQGQVIQDLRLELAGTSLKVGEKASPVGGTDKLPEDFSKPRHFVDEEQALQSTMEATKKSSRLLTKPWEKPELVDAFTDTPNKVTLTRAEAAAQGAHRDKYTTAMRAQRLAKEHQKKNGRIAEDDINLGLDTRSGLAAPEPRLPKTVDPLWRVDGSREAAPRTLRQLGSADLEGTHQWKARPVSEQERIDCARELTKDELSRLVVGPRLVDFGKVSMGSTNTRHLVIHNTLEGSIQVVLDLKPLEMLRDSPSISQVIPPGARAAFPLVLQASEIRSVNEKLDYVINGHHVLSFPLSADIVPVNLDFSAEDLHFQFSLDNWDEAVEKVLILDNPHKFPVSFTVESTNPAFLVSAGGGGIIRSQSSVEVAVRWAPDMMGPPKQEGYLIIKMVGGEAPKRIFMTGDLPEGNVRPRDKELVAGVVPVGVQQSAVLQIKNNGTRDTAFRFHLNDQLTVKPSNGRIAADETLDIEVFFTAGEPGTLTNTLQLELRGGNIVRIPFRAEAVVPSVEIDEDEFSFGTVFVGSSSRLPLTLRNASPVTAVLMVDLVNHPEFQLVLPKDAWSTDDYESCPLETIGSSGQQALGGFGSARGSRQGSRRTSSSLGFKMGSSDGCKYRITINPGKQLPLLLNFRPCESGVRDVELAFQLVTAGSYIAPPLRKVITGSGVTPRIILSKTFLDFQTKIVIRSNQIKAPYTLDLYITNQEEEPVTVSFGEPVPAPHAAGCPVKGVFAMDLLPGAPLVIGGQEMVGVQLRFCPRDSRAYEALIPVYLDGNVEQPYLNVEVSGLGQYPRLSFDVRECLLPPVPLGLRTTATFYVINNGYDNLELKYKLPADEGHLPMEVEFPEGVIIGLAKDRLPVVVSFMSPKPMSFTASIDFMDEDGKRFSISVTGTTDNSLLTHHAFMGVNKAALVFSHEAGMPVFLEEAAYSLPPPHMCLGPEAPCRGVARYLNATTTRGPFDDLGAQMLASRGKLLVEVVEMLSGKSIPNKIFKLSNNRKDAVKQLLQQYDAVLVFLKSHGCLLNAVKPEMLLDFEDFCRVMNERSTHATDNDDELEALEMWAEVENNFPIVSAQAWNALVLQMFKVFVLGRVTLKSLRSMPGSEGLELPPDSSIIGSNFYNVAESSLLAWASAQCLREFGPKFPRITNFDADLSDASVLFALLSGYWPGLEKKKKSLRLDCRDDQDKRENAEMVLKIMTDLGLPYEITVDDIVNPNSTDMMVFVLYLHHTLPQFVPRSTIDFACKLGETQCKELELTNPSKKAISYSARLEGHRDFSIESSSLRIEPKASAKLLIRCTPTNTLSQTSRLVLMSKREGGVHAATLVFQLACKVNTRAPLKRVRTEGPLYEMQLFEFAVTNPFPADGDFTIQILHEPAEPLPKKEEDPAATKTGPGGRKQPANKRNKGKNQPFETTLDDQLTAKMGRAWPDAFGLDRNRLRLKQNASERIKGFFLPFSMATAYCTVLFRDKEQGEFCYELVGETGLPAPLMELKGTVALETPQQVYDLLVPFQNAALEAAKRAFQEKHPLAKDKEQLALLKQDPFKGAEVTYAVTQTNSLMSSPGHITLSARPTVALSATDRDRDRDSPAPGPSNSSSGPPLPAPSSNTGGGANGGSNSGGGGGGSGANLSSTQRSSNRPALPPPEPNTLRLHLSPIGTGIYPTRIMLTSPLDVRVIDLELTAQTMSQSFTLEFVTAARQAITQEIPLVNTGDTPMTVSAAITGHQWSGPREVVVPAGSTVQYPLQFKPVMPGDVKGQLELSISATGERNAYTLVGRAAEPTAEGQLVIECQARKAFTKQFNVPNIVGSSTEYKVLCDLDFMVGVPAVKVPPGMATQYKITACPQRSGTYHGIITFTTADGQYVWYTLEVRASEPPEVGVIQVAAQVRTAVAVTVAVVNPLRKELELMVRYSDPALCGPTSLTLPLSSDPAPLTFFFAPLHPGEMSASVVLVSEEVGEFRYLVSGTADPAPPVELPLLNAELGRSATTTVTIDNPLDTSVVLSAESSNPRNFAVSPAMTTLPPYGSVELTVEYSPGTLDHDEDAMLTVDGDVVGTWEFILRGRGALPTVMETTHLSAVMGNQGQGLVTWRNPFPEAASVTVTLKTDEPAGVFELMRLGPLSGTSSRHTLGGPSGKALTANASSASAGTSGGSGPPTAAAGAMRRVGSAAATIQETTVGPYGTLHIPMRYTPSSLKMCSCEVLVAVEGSSYSLNTLVWRFPVRATTEASVNGVVFRYKCKARSRIEEAMEVVLTGLQKVGPEDEFTHEVVLPPEHRAFLEQSLLVTPATPGPVRLSRPDAPLRYTVYFAPARMLPPTSLELVISKSSGGRWRFEMQLAATEPDLDGTLTIEAAVGATASIPLRLYASGNEPQPFTATFPSDTPMCFNVVPSKGVLPPAPRPGDPEPDPPLAVSYTCREFGKVVKGRLYVATSDMQFSYELRGRMPTYVPPSPSQFKPHVDNKLSPEVGAKLSGGKPTGKNYVSDNLRATGKAAAAGPVPGAGRGTKQ</sequence>
<feature type="region of interest" description="Disordered" evidence="6">
    <location>
        <begin position="2024"/>
        <end position="2097"/>
    </location>
</feature>
<dbReference type="OrthoDB" id="10060824at2759"/>
<dbReference type="Pfam" id="PF26579">
    <property type="entry name" value="Ig_CFAP47"/>
    <property type="match status" value="1"/>
</dbReference>
<dbReference type="PANTHER" id="PTHR45912">
    <property type="entry name" value="CILIA- AND FLAGELLA-ASSOCIATED PROTEIN 47"/>
    <property type="match status" value="1"/>
</dbReference>
<dbReference type="InterPro" id="IPR008962">
    <property type="entry name" value="PapD-like_sf"/>
</dbReference>
<evidence type="ECO:0000256" key="1">
    <source>
        <dbReference type="ARBA" id="ARBA00004138"/>
    </source>
</evidence>
<dbReference type="Pfam" id="PF00307">
    <property type="entry name" value="CH"/>
    <property type="match status" value="1"/>
</dbReference>
<dbReference type="Gene3D" id="1.10.418.10">
    <property type="entry name" value="Calponin-like domain"/>
    <property type="match status" value="1"/>
</dbReference>
<dbReference type="GO" id="GO:0005929">
    <property type="term" value="C:cilium"/>
    <property type="evidence" value="ECO:0007669"/>
    <property type="project" value="TreeGrafter"/>
</dbReference>
<dbReference type="InterPro" id="IPR013783">
    <property type="entry name" value="Ig-like_fold"/>
</dbReference>
<dbReference type="STRING" id="33097.A0A150GM85"/>
<accession>A0A150GM85</accession>
<evidence type="ECO:0000313" key="8">
    <source>
        <dbReference type="EMBL" id="KXZ50888.1"/>
    </source>
</evidence>
<dbReference type="NCBIfam" id="NF012200">
    <property type="entry name" value="choice_anch_D"/>
    <property type="match status" value="1"/>
</dbReference>
<feature type="region of interest" description="Disordered" evidence="6">
    <location>
        <begin position="2568"/>
        <end position="2607"/>
    </location>
</feature>
<dbReference type="Proteomes" id="UP000075714">
    <property type="component" value="Unassembled WGS sequence"/>
</dbReference>
<dbReference type="SMART" id="SM00033">
    <property type="entry name" value="CH"/>
    <property type="match status" value="1"/>
</dbReference>
<keyword evidence="4" id="KW-0969">Cilium</keyword>
<feature type="region of interest" description="Disordered" evidence="6">
    <location>
        <begin position="1823"/>
        <end position="1859"/>
    </location>
</feature>
<dbReference type="InterPro" id="IPR058952">
    <property type="entry name" value="Ig_CFAP47"/>
</dbReference>
<feature type="compositionally biased region" description="Basic and acidic residues" evidence="6">
    <location>
        <begin position="1823"/>
        <end position="1834"/>
    </location>
</feature>
<dbReference type="Gene3D" id="2.60.40.10">
    <property type="entry name" value="Immunoglobulins"/>
    <property type="match status" value="8"/>
</dbReference>
<dbReference type="InterPro" id="IPR053879">
    <property type="entry name" value="HYDIN_VesB_CFA65-like_Ig"/>
</dbReference>
<evidence type="ECO:0000256" key="2">
    <source>
        <dbReference type="ARBA" id="ARBA00004496"/>
    </source>
</evidence>
<feature type="domain" description="Calponin-homology (CH)" evidence="7">
    <location>
        <begin position="1568"/>
        <end position="1679"/>
    </location>
</feature>
<dbReference type="SUPFAM" id="SSF49354">
    <property type="entry name" value="PapD-like"/>
    <property type="match status" value="1"/>
</dbReference>
<reference evidence="9" key="1">
    <citation type="journal article" date="2016" name="Nat. Commun.">
        <title>The Gonium pectorale genome demonstrates co-option of cell cycle regulation during the evolution of multicellularity.</title>
        <authorList>
            <person name="Hanschen E.R."/>
            <person name="Marriage T.N."/>
            <person name="Ferris P.J."/>
            <person name="Hamaji T."/>
            <person name="Toyoda A."/>
            <person name="Fujiyama A."/>
            <person name="Neme R."/>
            <person name="Noguchi H."/>
            <person name="Minakuchi Y."/>
            <person name="Suzuki M."/>
            <person name="Kawai-Toyooka H."/>
            <person name="Smith D.R."/>
            <person name="Sparks H."/>
            <person name="Anderson J."/>
            <person name="Bakaric R."/>
            <person name="Luria V."/>
            <person name="Karger A."/>
            <person name="Kirschner M.W."/>
            <person name="Durand P.M."/>
            <person name="Michod R.E."/>
            <person name="Nozaki H."/>
            <person name="Olson B.J."/>
        </authorList>
    </citation>
    <scope>NUCLEOTIDE SEQUENCE [LARGE SCALE GENOMIC DNA]</scope>
    <source>
        <strain evidence="9">NIES-2863</strain>
    </source>
</reference>
<evidence type="ECO:0000256" key="4">
    <source>
        <dbReference type="ARBA" id="ARBA00023069"/>
    </source>
</evidence>
<gene>
    <name evidence="8" type="ORF">GPECTOR_14g137</name>
</gene>
<dbReference type="GO" id="GO:0060271">
    <property type="term" value="P:cilium assembly"/>
    <property type="evidence" value="ECO:0007669"/>
    <property type="project" value="TreeGrafter"/>
</dbReference>
<dbReference type="Pfam" id="PF22544">
    <property type="entry name" value="HYDIN_VesB_CFA65-like_Ig"/>
    <property type="match status" value="1"/>
</dbReference>
<proteinExistence type="predicted"/>
<comment type="caution">
    <text evidence="8">The sequence shown here is derived from an EMBL/GenBank/DDBJ whole genome shotgun (WGS) entry which is preliminary data.</text>
</comment>
<dbReference type="PROSITE" id="PS50021">
    <property type="entry name" value="CH"/>
    <property type="match status" value="1"/>
</dbReference>
<dbReference type="InterPro" id="IPR001715">
    <property type="entry name" value="CH_dom"/>
</dbReference>
<evidence type="ECO:0000256" key="5">
    <source>
        <dbReference type="ARBA" id="ARBA00023273"/>
    </source>
</evidence>
<dbReference type="InterPro" id="IPR056343">
    <property type="entry name" value="CFAP47_dom"/>
</dbReference>
<dbReference type="PANTHER" id="PTHR45912:SF3">
    <property type="entry name" value="CILIA- AND FLAGELLA-ASSOCIATED PROTEIN 47"/>
    <property type="match status" value="1"/>
</dbReference>
<evidence type="ECO:0000256" key="6">
    <source>
        <dbReference type="SAM" id="MobiDB-lite"/>
    </source>
</evidence>
<dbReference type="SUPFAM" id="SSF47576">
    <property type="entry name" value="Calponin-homology domain, CH-domain"/>
    <property type="match status" value="1"/>
</dbReference>
<keyword evidence="9" id="KW-1185">Reference proteome</keyword>
<evidence type="ECO:0000313" key="9">
    <source>
        <dbReference type="Proteomes" id="UP000075714"/>
    </source>
</evidence>